<feature type="transmembrane region" description="Helical" evidence="1">
    <location>
        <begin position="146"/>
        <end position="164"/>
    </location>
</feature>
<feature type="transmembrane region" description="Helical" evidence="1">
    <location>
        <begin position="120"/>
        <end position="140"/>
    </location>
</feature>
<dbReference type="EMBL" id="FRDM01000035">
    <property type="protein sequence ID" value="SHN87508.1"/>
    <property type="molecule type" value="Genomic_DNA"/>
</dbReference>
<keyword evidence="1" id="KW-0812">Transmembrane</keyword>
<name>A0A1M7UX08_9ACTN</name>
<dbReference type="AlphaFoldDB" id="A0A1M7UX08"/>
<evidence type="ECO:0000256" key="1">
    <source>
        <dbReference type="SAM" id="Phobius"/>
    </source>
</evidence>
<dbReference type="Proteomes" id="UP000184428">
    <property type="component" value="Unassembled WGS sequence"/>
</dbReference>
<accession>A0A1M7UX08</accession>
<reference evidence="2 3" key="1">
    <citation type="submission" date="2016-12" db="EMBL/GenBank/DDBJ databases">
        <authorList>
            <person name="Song W.-J."/>
            <person name="Kurnit D.M."/>
        </authorList>
    </citation>
    <scope>NUCLEOTIDE SEQUENCE [LARGE SCALE GENOMIC DNA]</scope>
    <source>
        <strain evidence="2 3">DSM 43162</strain>
    </source>
</reference>
<evidence type="ECO:0000313" key="2">
    <source>
        <dbReference type="EMBL" id="SHN87508.1"/>
    </source>
</evidence>
<feature type="transmembrane region" description="Helical" evidence="1">
    <location>
        <begin position="57"/>
        <end position="76"/>
    </location>
</feature>
<evidence type="ECO:0000313" key="3">
    <source>
        <dbReference type="Proteomes" id="UP000184428"/>
    </source>
</evidence>
<organism evidence="2 3">
    <name type="scientific">Geodermatophilus obscurus</name>
    <dbReference type="NCBI Taxonomy" id="1861"/>
    <lineage>
        <taxon>Bacteria</taxon>
        <taxon>Bacillati</taxon>
        <taxon>Actinomycetota</taxon>
        <taxon>Actinomycetes</taxon>
        <taxon>Geodermatophilales</taxon>
        <taxon>Geodermatophilaceae</taxon>
        <taxon>Geodermatophilus</taxon>
    </lineage>
</organism>
<protein>
    <submittedName>
        <fullName evidence="2">Uncharacterized protein</fullName>
    </submittedName>
</protein>
<keyword evidence="1" id="KW-1133">Transmembrane helix</keyword>
<sequence>MVRRAVIGQADGGTTPGDRSWTPGELWSAAFGGVFFGPGMEAVDVLVAGEAWSWAEAALRGAFFGVCTALAAMAYLRFSARGRERATVERAVSAGALPWDAGAEWVGRLTAERRRPRSDLVGAPLFSVGVAVLVAAAALQPEGPDGWGRLYAVGLVLTGGLLAVRGRRRLQTAERLLAQLGEVSGRGSGSAHVGDRSPSA</sequence>
<keyword evidence="1" id="KW-0472">Membrane</keyword>
<proteinExistence type="predicted"/>
<gene>
    <name evidence="2" type="ORF">SAMN05660350_04168</name>
</gene>